<reference evidence="3" key="2">
    <citation type="journal article" date="2022" name="Microbiol. Resour. Announc.">
        <title>Metagenome Sequencing to Explore Phylogenomics of Terrestrial Cyanobacteria.</title>
        <authorList>
            <person name="Ward R.D."/>
            <person name="Stajich J.E."/>
            <person name="Johansen J.R."/>
            <person name="Huntemann M."/>
            <person name="Clum A."/>
            <person name="Foster B."/>
            <person name="Foster B."/>
            <person name="Roux S."/>
            <person name="Palaniappan K."/>
            <person name="Varghese N."/>
            <person name="Mukherjee S."/>
            <person name="Reddy T.B.K."/>
            <person name="Daum C."/>
            <person name="Copeland A."/>
            <person name="Chen I.A."/>
            <person name="Ivanova N.N."/>
            <person name="Kyrpides N.C."/>
            <person name="Shapiro N."/>
            <person name="Eloe-Fadrosh E.A."/>
            <person name="Pietrasiak N."/>
        </authorList>
    </citation>
    <scope>NUCLEOTIDE SEQUENCE</scope>
    <source>
        <strain evidence="3">CPER-KK1</strain>
    </source>
</reference>
<feature type="coiled-coil region" evidence="1">
    <location>
        <begin position="107"/>
        <end position="134"/>
    </location>
</feature>
<dbReference type="GO" id="GO:1990281">
    <property type="term" value="C:efflux pump complex"/>
    <property type="evidence" value="ECO:0007669"/>
    <property type="project" value="TreeGrafter"/>
</dbReference>
<evidence type="ECO:0000256" key="1">
    <source>
        <dbReference type="SAM" id="Coils"/>
    </source>
</evidence>
<dbReference type="Gene3D" id="2.40.30.170">
    <property type="match status" value="1"/>
</dbReference>
<dbReference type="PANTHER" id="PTHR30469:SF15">
    <property type="entry name" value="HLYD FAMILY OF SECRETION PROTEINS"/>
    <property type="match status" value="1"/>
</dbReference>
<reference evidence="3" key="1">
    <citation type="submission" date="2021-05" db="EMBL/GenBank/DDBJ databases">
        <authorList>
            <person name="Pietrasiak N."/>
            <person name="Ward R."/>
            <person name="Stajich J.E."/>
            <person name="Kurbessoian T."/>
        </authorList>
    </citation>
    <scope>NUCLEOTIDE SEQUENCE</scope>
    <source>
        <strain evidence="3">CPER-KK1</strain>
    </source>
</reference>
<dbReference type="EMBL" id="JAHHIF010000017">
    <property type="protein sequence ID" value="MBW4545631.1"/>
    <property type="molecule type" value="Genomic_DNA"/>
</dbReference>
<evidence type="ECO:0000313" key="3">
    <source>
        <dbReference type="EMBL" id="MBW4545631.1"/>
    </source>
</evidence>
<accession>A0A951PL52</accession>
<protein>
    <submittedName>
        <fullName evidence="3">HlyD family efflux transporter periplasmic adaptor subunit</fullName>
    </submittedName>
</protein>
<evidence type="ECO:0000259" key="2">
    <source>
        <dbReference type="Pfam" id="PF25881"/>
    </source>
</evidence>
<dbReference type="Proteomes" id="UP000753908">
    <property type="component" value="Unassembled WGS sequence"/>
</dbReference>
<dbReference type="Gene3D" id="1.10.287.470">
    <property type="entry name" value="Helix hairpin bin"/>
    <property type="match status" value="1"/>
</dbReference>
<proteinExistence type="predicted"/>
<comment type="caution">
    <text evidence="3">The sequence shown here is derived from an EMBL/GenBank/DDBJ whole genome shotgun (WGS) entry which is preliminary data.</text>
</comment>
<dbReference type="SUPFAM" id="SSF111369">
    <property type="entry name" value="HlyD-like secretion proteins"/>
    <property type="match status" value="1"/>
</dbReference>
<dbReference type="GO" id="GO:0015562">
    <property type="term" value="F:efflux transmembrane transporter activity"/>
    <property type="evidence" value="ECO:0007669"/>
    <property type="project" value="TreeGrafter"/>
</dbReference>
<dbReference type="NCBIfam" id="TIGR02971">
    <property type="entry name" value="heterocyst_DevB"/>
    <property type="match status" value="1"/>
</dbReference>
<feature type="domain" description="YbhG-like alpha-helical hairpin" evidence="2">
    <location>
        <begin position="17"/>
        <end position="98"/>
    </location>
</feature>
<keyword evidence="1" id="KW-0175">Coiled coil</keyword>
<dbReference type="InterPro" id="IPR059052">
    <property type="entry name" value="HH_YbhG-like"/>
</dbReference>
<name>A0A951PL52_9CYAN</name>
<dbReference type="InterPro" id="IPR014315">
    <property type="entry name" value="ABC_heterocyst_DevB"/>
</dbReference>
<dbReference type="Pfam" id="PF25881">
    <property type="entry name" value="HH_YBHG"/>
    <property type="match status" value="1"/>
</dbReference>
<dbReference type="PANTHER" id="PTHR30469">
    <property type="entry name" value="MULTIDRUG RESISTANCE PROTEIN MDTA"/>
    <property type="match status" value="1"/>
</dbReference>
<evidence type="ECO:0000313" key="4">
    <source>
        <dbReference type="Proteomes" id="UP000753908"/>
    </source>
</evidence>
<sequence>MAAQEAEITHLEEELQGEIASQTAIIARRQSEVNVAQADYNRYLILYREGAIAASNLDQRRLTLETAQAQLNEVKSNRNRTAGPLRAQINRARATLNQIVEVRPEDVRVAQTEINQAIAAVKRAEAELKEASIRAPITGQVLEVYTQSGEAIADEGIVDLGKTDPMEVVAEIYQSDIGKIRSGQSAIVTGEGISGELRGTVRQLGLQVSQQKVFSNQPGQNLDRRVVEVRIRLNSKDSQQVASLTNLQVQVAIQPEMSLK</sequence>
<dbReference type="AlphaFoldDB" id="A0A951PL52"/>
<gene>
    <name evidence="3" type="ORF">KME25_14455</name>
</gene>
<organism evidence="3 4">
    <name type="scientific">Symplocastrum torsivum CPER-KK1</name>
    <dbReference type="NCBI Taxonomy" id="450513"/>
    <lineage>
        <taxon>Bacteria</taxon>
        <taxon>Bacillati</taxon>
        <taxon>Cyanobacteriota</taxon>
        <taxon>Cyanophyceae</taxon>
        <taxon>Oscillatoriophycideae</taxon>
        <taxon>Oscillatoriales</taxon>
        <taxon>Microcoleaceae</taxon>
        <taxon>Symplocastrum</taxon>
    </lineage>
</organism>